<dbReference type="PANTHER" id="PTHR39339">
    <property type="entry name" value="SLR1444 PROTEIN"/>
    <property type="match status" value="1"/>
</dbReference>
<dbReference type="Gene3D" id="1.40.20.10">
    <property type="entry name" value="CHAD domain"/>
    <property type="match status" value="1"/>
</dbReference>
<dbReference type="RefSeq" id="WP_095721504.1">
    <property type="nucleotide sequence ID" value="NZ_NTFS01000080.1"/>
</dbReference>
<dbReference type="SMART" id="SM00880">
    <property type="entry name" value="CHAD"/>
    <property type="match status" value="1"/>
</dbReference>
<dbReference type="InterPro" id="IPR038186">
    <property type="entry name" value="CHAD_dom_sf"/>
</dbReference>
<feature type="domain" description="CHAD" evidence="1">
    <location>
        <begin position="9"/>
        <end position="318"/>
    </location>
</feature>
<dbReference type="PANTHER" id="PTHR39339:SF1">
    <property type="entry name" value="CHAD DOMAIN-CONTAINING PROTEIN"/>
    <property type="match status" value="1"/>
</dbReference>
<dbReference type="PROSITE" id="PS51708">
    <property type="entry name" value="CHAD"/>
    <property type="match status" value="1"/>
</dbReference>
<dbReference type="EMBL" id="NTFS01000080">
    <property type="protein sequence ID" value="PAX57043.1"/>
    <property type="molecule type" value="Genomic_DNA"/>
</dbReference>
<gene>
    <name evidence="2" type="ORF">CK510_09675</name>
</gene>
<evidence type="ECO:0000313" key="3">
    <source>
        <dbReference type="Proteomes" id="UP000218238"/>
    </source>
</evidence>
<dbReference type="Proteomes" id="UP000218238">
    <property type="component" value="Unassembled WGS sequence"/>
</dbReference>
<dbReference type="OrthoDB" id="9777271at2"/>
<name>A0A2A2TKG7_9CYAN</name>
<dbReference type="InterPro" id="IPR007899">
    <property type="entry name" value="CHAD_dom"/>
</dbReference>
<protein>
    <submittedName>
        <fullName evidence="2">Metal-binding protein</fullName>
    </submittedName>
</protein>
<evidence type="ECO:0000313" key="2">
    <source>
        <dbReference type="EMBL" id="PAX57043.1"/>
    </source>
</evidence>
<keyword evidence="3" id="KW-1185">Reference proteome</keyword>
<comment type="caution">
    <text evidence="2">The sequence shown here is derived from an EMBL/GenBank/DDBJ whole genome shotgun (WGS) entry which is preliminary data.</text>
</comment>
<proteinExistence type="predicted"/>
<dbReference type="AlphaFoldDB" id="A0A2A2TKG7"/>
<organism evidence="2 3">
    <name type="scientific">Brunnivagina elsteri CCALA 953</name>
    <dbReference type="NCBI Taxonomy" id="987040"/>
    <lineage>
        <taxon>Bacteria</taxon>
        <taxon>Bacillati</taxon>
        <taxon>Cyanobacteriota</taxon>
        <taxon>Cyanophyceae</taxon>
        <taxon>Nostocales</taxon>
        <taxon>Calotrichaceae</taxon>
        <taxon>Brunnivagina</taxon>
    </lineage>
</organism>
<accession>A0A2A2TKG7</accession>
<reference evidence="2 3" key="1">
    <citation type="submission" date="2017-08" db="EMBL/GenBank/DDBJ databases">
        <title>Draft genome sequence of filamentous cyanobacterium Calothrix elsteri CCALA 953.</title>
        <authorList>
            <person name="Gagunashvili A.N."/>
            <person name="Elster J."/>
            <person name="Andresson O.S."/>
        </authorList>
    </citation>
    <scope>NUCLEOTIDE SEQUENCE [LARGE SCALE GENOMIC DNA]</scope>
    <source>
        <strain evidence="2 3">CCALA 953</strain>
    </source>
</reference>
<sequence length="346" mass="40993">MTLATKPIVQDLGNYTYQAIQKHFKKILKWEKTVKKDEDTEALHQMRVGMRRLRTVVSSFGFAVNLPKTACDRNIGKIARKLGELRDLDVLKESIETNFQTGLTNQELKYLQKAFDVFDKHRENVALSVKETLKDARYKLLKSSLNQWLEEPSYQESAKLAIELVLPDLLLPEVSKFLLHPGWQFDMYLDTSTLSHLNDSDNFKEEDKKKEIHRYLARNNELLHSLRKQSKRLRYQMELFVEFYDETYAGYVGDVKNIQDILGEIHDIDVLEEWFHDIFGSEFTEKLPTFVNLLAEKRHQLWQRWLPLQQRYMQTDTRHQLHLAILKPIQKPYSQAELQEQTHEKN</sequence>
<evidence type="ECO:0000259" key="1">
    <source>
        <dbReference type="PROSITE" id="PS51708"/>
    </source>
</evidence>
<dbReference type="Pfam" id="PF05235">
    <property type="entry name" value="CHAD"/>
    <property type="match status" value="1"/>
</dbReference>